<sequence length="136" mass="15866">MENPYVLRYKLAEVKSVSLVISTKYQGMIGSLLYLMASRPDIMFSACLCARFQEAPKTSHLEVVKRIFRHIKGTTHLELWYPKGTDIETVVYADSDLLESMLDKRALSWFLYVRGMLFDILVLEETNRSCYIHYRS</sequence>
<dbReference type="PANTHER" id="PTHR11439:SF483">
    <property type="entry name" value="PEPTIDE SYNTHASE GLIP-LIKE, PUTATIVE (AFU_ORTHOLOGUE AFUA_3G12920)-RELATED"/>
    <property type="match status" value="1"/>
</dbReference>
<accession>A0ABQ4WK58</accession>
<dbReference type="PANTHER" id="PTHR11439">
    <property type="entry name" value="GAG-POL-RELATED RETROTRANSPOSON"/>
    <property type="match status" value="1"/>
</dbReference>
<evidence type="ECO:0000313" key="2">
    <source>
        <dbReference type="Proteomes" id="UP001151760"/>
    </source>
</evidence>
<proteinExistence type="predicted"/>
<evidence type="ECO:0000313" key="1">
    <source>
        <dbReference type="EMBL" id="GJS53270.1"/>
    </source>
</evidence>
<gene>
    <name evidence="1" type="ORF">Tco_0626632</name>
</gene>
<protein>
    <recommendedName>
        <fullName evidence="3">Reverse transcriptase Ty1/copia-type domain-containing protein</fullName>
    </recommendedName>
</protein>
<comment type="caution">
    <text evidence="1">The sequence shown here is derived from an EMBL/GenBank/DDBJ whole genome shotgun (WGS) entry which is preliminary data.</text>
</comment>
<name>A0ABQ4WK58_9ASTR</name>
<reference evidence="1" key="2">
    <citation type="submission" date="2022-01" db="EMBL/GenBank/DDBJ databases">
        <authorList>
            <person name="Yamashiro T."/>
            <person name="Shiraishi A."/>
            <person name="Satake H."/>
            <person name="Nakayama K."/>
        </authorList>
    </citation>
    <scope>NUCLEOTIDE SEQUENCE</scope>
</reference>
<keyword evidence="2" id="KW-1185">Reference proteome</keyword>
<evidence type="ECO:0008006" key="3">
    <source>
        <dbReference type="Google" id="ProtNLM"/>
    </source>
</evidence>
<organism evidence="1 2">
    <name type="scientific">Tanacetum coccineum</name>
    <dbReference type="NCBI Taxonomy" id="301880"/>
    <lineage>
        <taxon>Eukaryota</taxon>
        <taxon>Viridiplantae</taxon>
        <taxon>Streptophyta</taxon>
        <taxon>Embryophyta</taxon>
        <taxon>Tracheophyta</taxon>
        <taxon>Spermatophyta</taxon>
        <taxon>Magnoliopsida</taxon>
        <taxon>eudicotyledons</taxon>
        <taxon>Gunneridae</taxon>
        <taxon>Pentapetalae</taxon>
        <taxon>asterids</taxon>
        <taxon>campanulids</taxon>
        <taxon>Asterales</taxon>
        <taxon>Asteraceae</taxon>
        <taxon>Asteroideae</taxon>
        <taxon>Anthemideae</taxon>
        <taxon>Anthemidinae</taxon>
        <taxon>Tanacetum</taxon>
    </lineage>
</organism>
<dbReference type="Proteomes" id="UP001151760">
    <property type="component" value="Unassembled WGS sequence"/>
</dbReference>
<reference evidence="1" key="1">
    <citation type="journal article" date="2022" name="Int. J. Mol. Sci.">
        <title>Draft Genome of Tanacetum Coccineum: Genomic Comparison of Closely Related Tanacetum-Family Plants.</title>
        <authorList>
            <person name="Yamashiro T."/>
            <person name="Shiraishi A."/>
            <person name="Nakayama K."/>
            <person name="Satake H."/>
        </authorList>
    </citation>
    <scope>NUCLEOTIDE SEQUENCE</scope>
</reference>
<dbReference type="EMBL" id="BQNB010008714">
    <property type="protein sequence ID" value="GJS53270.1"/>
    <property type="molecule type" value="Genomic_DNA"/>
</dbReference>